<dbReference type="AlphaFoldDB" id="A0A6J4UII1"/>
<protein>
    <submittedName>
        <fullName evidence="2">Uncharacterized protein</fullName>
    </submittedName>
</protein>
<feature type="compositionally biased region" description="Basic residues" evidence="1">
    <location>
        <begin position="46"/>
        <end position="65"/>
    </location>
</feature>
<feature type="compositionally biased region" description="Low complexity" evidence="1">
    <location>
        <begin position="208"/>
        <end position="218"/>
    </location>
</feature>
<reference evidence="2" key="1">
    <citation type="submission" date="2020-02" db="EMBL/GenBank/DDBJ databases">
        <authorList>
            <person name="Meier V. D."/>
        </authorList>
    </citation>
    <scope>NUCLEOTIDE SEQUENCE</scope>
    <source>
        <strain evidence="2">AVDCRST_MAG18</strain>
    </source>
</reference>
<evidence type="ECO:0000256" key="1">
    <source>
        <dbReference type="SAM" id="MobiDB-lite"/>
    </source>
</evidence>
<accession>A0A6J4UII1</accession>
<feature type="region of interest" description="Disordered" evidence="1">
    <location>
        <begin position="1"/>
        <end position="267"/>
    </location>
</feature>
<dbReference type="EMBL" id="CADCWN010000024">
    <property type="protein sequence ID" value="CAA9551771.1"/>
    <property type="molecule type" value="Genomic_DNA"/>
</dbReference>
<evidence type="ECO:0000313" key="2">
    <source>
        <dbReference type="EMBL" id="CAA9551771.1"/>
    </source>
</evidence>
<sequence length="267" mass="29827">DRRVERPHVLQRPRTLPDPPARRLHPARDDGLRRPAGRLPGAAGRPRNRPRRTRPARAIWRRPQPRPRLPPARARAAARHRLRLPGRPRRAAEAGCPGLARAPNRRRSLPRPSRQGPLPAQLHRRQCRDDLAARRRPRPDCRAAHRPELRRRSRRRPANPPPRPGPDRPPRRAAPGDAGGVRGSFGAGTVRQRLHETLRPRPLRQGTAALPRCPAAHAARGRRLRAGSAGLGRRGAGDRRYPPGAPPGDGSRQGEGWQFGRAAKIRL</sequence>
<feature type="compositionally biased region" description="Basic and acidic residues" evidence="1">
    <location>
        <begin position="127"/>
        <end position="147"/>
    </location>
</feature>
<feature type="compositionally biased region" description="Basic residues" evidence="1">
    <location>
        <begin position="148"/>
        <end position="157"/>
    </location>
</feature>
<gene>
    <name evidence="2" type="ORF">AVDCRST_MAG18-377</name>
</gene>
<feature type="compositionally biased region" description="Basic residues" evidence="1">
    <location>
        <begin position="76"/>
        <end position="89"/>
    </location>
</feature>
<feature type="non-terminal residue" evidence="2">
    <location>
        <position position="267"/>
    </location>
</feature>
<organism evidence="2">
    <name type="scientific">uncultured Thermomicrobiales bacterium</name>
    <dbReference type="NCBI Taxonomy" id="1645740"/>
    <lineage>
        <taxon>Bacteria</taxon>
        <taxon>Pseudomonadati</taxon>
        <taxon>Thermomicrobiota</taxon>
        <taxon>Thermomicrobia</taxon>
        <taxon>Thermomicrobiales</taxon>
        <taxon>environmental samples</taxon>
    </lineage>
</organism>
<feature type="compositionally biased region" description="Gly residues" evidence="1">
    <location>
        <begin position="177"/>
        <end position="186"/>
    </location>
</feature>
<name>A0A6J4UII1_9BACT</name>
<feature type="non-terminal residue" evidence="2">
    <location>
        <position position="1"/>
    </location>
</feature>
<proteinExistence type="predicted"/>